<evidence type="ECO:0000256" key="4">
    <source>
        <dbReference type="ARBA" id="ARBA00022824"/>
    </source>
</evidence>
<dbReference type="GO" id="GO:0005789">
    <property type="term" value="C:endoplasmic reticulum membrane"/>
    <property type="evidence" value="ECO:0007669"/>
    <property type="project" value="UniProtKB-SubCell"/>
</dbReference>
<evidence type="ECO:0000256" key="9">
    <source>
        <dbReference type="SAM" id="MobiDB-lite"/>
    </source>
</evidence>
<evidence type="ECO:0000256" key="1">
    <source>
        <dbReference type="ARBA" id="ARBA00004586"/>
    </source>
</evidence>
<feature type="compositionally biased region" description="Low complexity" evidence="9">
    <location>
        <begin position="876"/>
        <end position="885"/>
    </location>
</feature>
<feature type="region of interest" description="Disordered" evidence="9">
    <location>
        <begin position="711"/>
        <end position="885"/>
    </location>
</feature>
<keyword evidence="2" id="KW-0813">Transport</keyword>
<evidence type="ECO:0000313" key="11">
    <source>
        <dbReference type="EMBL" id="KAG5509883.1"/>
    </source>
</evidence>
<keyword evidence="8" id="KW-0472">Membrane</keyword>
<dbReference type="PANTHER" id="PTHR13466">
    <property type="entry name" value="TEX2 PROTEIN-RELATED"/>
    <property type="match status" value="1"/>
</dbReference>
<dbReference type="CDD" id="cd21675">
    <property type="entry name" value="SMP_TEX2"/>
    <property type="match status" value="1"/>
</dbReference>
<feature type="region of interest" description="Disordered" evidence="9">
    <location>
        <begin position="350"/>
        <end position="410"/>
    </location>
</feature>
<dbReference type="OrthoDB" id="26740at2759"/>
<accession>A0A836IUL0</accession>
<dbReference type="RefSeq" id="XP_067758890.1">
    <property type="nucleotide sequence ID" value="XM_067903465.1"/>
</dbReference>
<feature type="compositionally biased region" description="Basic and acidic residues" evidence="9">
    <location>
        <begin position="730"/>
        <end position="748"/>
    </location>
</feature>
<comment type="subcellular location">
    <subcellularLocation>
        <location evidence="1">Endoplasmic reticulum membrane</location>
    </subcellularLocation>
</comment>
<dbReference type="InterPro" id="IPR031468">
    <property type="entry name" value="SMP_LBD"/>
</dbReference>
<feature type="region of interest" description="Disordered" evidence="9">
    <location>
        <begin position="912"/>
        <end position="931"/>
    </location>
</feature>
<dbReference type="GO" id="GO:0008289">
    <property type="term" value="F:lipid binding"/>
    <property type="evidence" value="ECO:0007669"/>
    <property type="project" value="UniProtKB-KW"/>
</dbReference>
<sequence>MLGLSAFMCGWLAGMIAVGIWFLYGDDVLPQLKRHVTKVLVHIPWLAPPIKDSAARQTHRQPIDSASAARCFTHFESLAADRRLEGLTGSTRRFTSITASARCVIGWYGADGTISAPMECRLSLEDNVVTVYQVLRSTRWNHNTMSPHMPDAVNVPSDGSGHIRGSFSKSKDIHHDAKASHASTGVKFLERRRGDVCLRNTTVMEVKQFNSKKRTSAPASEQPPHSACDRSSVGTVAGAGVSGISGTDACSEKASSKGTSSFRLGRLLRKARLGRGNVEKTDKREDRLDDWMSSQRRSQGQRSDTASDAAMTESSEVPAHSSLPGGVAPDSYFTGRVLIWRTIDGRPLFDSFTPQDQPPGNRGCSGSFSDSRISSVPFATPHSRCGDAARTPYTPTPTPTESLPSRSACSCSDADDREECTSMDAAVERPQSHHRCDHQSQSMMGDTSRWSCVIMKFERSRESERWHTLLSGCEEAQAWHRYAKTLPNPNTINTLLSRFFFQNMPLNGLSDALITLIRKKLRELPSRKFPRDLGGDIILDDFLVGTQIPWISDVSEPTVSTNGEVCFDLNLLYKGGEGGLTLFFRLALTYRGIRVPHIIFSVKLLELEATLYVSIGPPPSKKFWVGAHKPPVLQLEVHQGCASGKGVLHRILRSLPDLSSMVTNFLKLYLFSDMVLPYMEDFPLPSVVRSPKGSFADLRVRTFDWQRAAKISGAPERGPSTVRVRNHGSGTREKTTQRDARQEEDISPRELLAVSAGGRDDTARVSVPGVPSRASMGDATTDSTVALHQAGPGDSSQSRDPKMGLAVKQQGLTSRDESSNDGCIGGSLCQRASIKTGSPMGLTSSPGRSTAQAARGAAAGQPGQTAAKDRGDPARSFSMGSQAMSSSCNTSLQSIYMPTSALDEMLSCDDSARSDSNGVLSSGRRGGFGKSSAMRNLKDLLKLKGSDMFRESVSRSKKKK</sequence>
<feature type="compositionally biased region" description="Polar residues" evidence="9">
    <location>
        <begin position="364"/>
        <end position="374"/>
    </location>
</feature>
<evidence type="ECO:0000313" key="12">
    <source>
        <dbReference type="Proteomes" id="UP000674318"/>
    </source>
</evidence>
<evidence type="ECO:0000256" key="7">
    <source>
        <dbReference type="ARBA" id="ARBA00023121"/>
    </source>
</evidence>
<feature type="region of interest" description="Disordered" evidence="9">
    <location>
        <begin position="209"/>
        <end position="233"/>
    </location>
</feature>
<dbReference type="PROSITE" id="PS51847">
    <property type="entry name" value="SMP"/>
    <property type="match status" value="1"/>
</dbReference>
<dbReference type="GO" id="GO:0006869">
    <property type="term" value="P:lipid transport"/>
    <property type="evidence" value="ECO:0007669"/>
    <property type="project" value="UniProtKB-KW"/>
</dbReference>
<evidence type="ECO:0000259" key="10">
    <source>
        <dbReference type="PROSITE" id="PS51847"/>
    </source>
</evidence>
<keyword evidence="7" id="KW-0446">Lipid-binding</keyword>
<dbReference type="PANTHER" id="PTHR13466:SF0">
    <property type="entry name" value="SMP-LTD DOMAIN-CONTAINING PROTEIN"/>
    <property type="match status" value="1"/>
</dbReference>
<keyword evidence="12" id="KW-1185">Reference proteome</keyword>
<evidence type="ECO:0000256" key="5">
    <source>
        <dbReference type="ARBA" id="ARBA00022989"/>
    </source>
</evidence>
<dbReference type="AlphaFoldDB" id="A0A836IUL0"/>
<feature type="compositionally biased region" description="Polar residues" evidence="9">
    <location>
        <begin position="833"/>
        <end position="850"/>
    </location>
</feature>
<dbReference type="Proteomes" id="UP000674318">
    <property type="component" value="Unassembled WGS sequence"/>
</dbReference>
<evidence type="ECO:0000256" key="3">
    <source>
        <dbReference type="ARBA" id="ARBA00022692"/>
    </source>
</evidence>
<feature type="compositionally biased region" description="Basic and acidic residues" evidence="9">
    <location>
        <begin position="277"/>
        <end position="290"/>
    </location>
</feature>
<evidence type="ECO:0000256" key="6">
    <source>
        <dbReference type="ARBA" id="ARBA00023055"/>
    </source>
</evidence>
<feature type="domain" description="SMP-LTD" evidence="10">
    <location>
        <begin position="459"/>
        <end position="685"/>
    </location>
</feature>
<feature type="compositionally biased region" description="Low complexity" evidence="9">
    <location>
        <begin position="851"/>
        <end position="866"/>
    </location>
</feature>
<evidence type="ECO:0000256" key="2">
    <source>
        <dbReference type="ARBA" id="ARBA00022448"/>
    </source>
</evidence>
<proteinExistence type="predicted"/>
<keyword evidence="3" id="KW-0812">Transmembrane</keyword>
<protein>
    <recommendedName>
        <fullName evidence="10">SMP-LTD domain-containing protein</fullName>
    </recommendedName>
</protein>
<dbReference type="EMBL" id="JAFJZO010000012">
    <property type="protein sequence ID" value="KAG5509883.1"/>
    <property type="molecule type" value="Genomic_DNA"/>
</dbReference>
<keyword evidence="5" id="KW-1133">Transmembrane helix</keyword>
<dbReference type="GeneID" id="94293542"/>
<feature type="region of interest" description="Disordered" evidence="9">
    <location>
        <begin position="275"/>
        <end position="328"/>
    </location>
</feature>
<organism evidence="11 12">
    <name type="scientific">Porcisia hertigi</name>
    <dbReference type="NCBI Taxonomy" id="2761500"/>
    <lineage>
        <taxon>Eukaryota</taxon>
        <taxon>Discoba</taxon>
        <taxon>Euglenozoa</taxon>
        <taxon>Kinetoplastea</taxon>
        <taxon>Metakinetoplastina</taxon>
        <taxon>Trypanosomatida</taxon>
        <taxon>Trypanosomatidae</taxon>
        <taxon>Leishmaniinae</taxon>
        <taxon>Porcisia</taxon>
    </lineage>
</organism>
<keyword evidence="6" id="KW-0445">Lipid transport</keyword>
<comment type="caution">
    <text evidence="11">The sequence shown here is derived from an EMBL/GenBank/DDBJ whole genome shotgun (WGS) entry which is preliminary data.</text>
</comment>
<feature type="compositionally biased region" description="Low complexity" evidence="9">
    <location>
        <begin position="293"/>
        <end position="303"/>
    </location>
</feature>
<dbReference type="KEGG" id="phet:94293542"/>
<gene>
    <name evidence="11" type="ORF">JKF63_07528</name>
</gene>
<keyword evidence="4" id="KW-0256">Endoplasmic reticulum</keyword>
<reference evidence="11 12" key="1">
    <citation type="submission" date="2021-02" db="EMBL/GenBank/DDBJ databases">
        <title>Porcisia hertigi Genome sequencing and assembly.</title>
        <authorList>
            <person name="Almutairi H."/>
            <person name="Gatherer D."/>
        </authorList>
    </citation>
    <scope>NUCLEOTIDE SEQUENCE [LARGE SCALE GENOMIC DNA]</scope>
    <source>
        <strain evidence="11 12">C119</strain>
    </source>
</reference>
<name>A0A836IUL0_9TRYP</name>
<evidence type="ECO:0000256" key="8">
    <source>
        <dbReference type="ARBA" id="ARBA00023136"/>
    </source>
</evidence>